<dbReference type="Proteomes" id="UP001590951">
    <property type="component" value="Unassembled WGS sequence"/>
</dbReference>
<keyword evidence="4" id="KW-1185">Reference proteome</keyword>
<gene>
    <name evidence="3" type="ORF">ABVK25_008887</name>
</gene>
<evidence type="ECO:0000313" key="4">
    <source>
        <dbReference type="Proteomes" id="UP001590951"/>
    </source>
</evidence>
<accession>A0ABR4B1D0</accession>
<dbReference type="Gene3D" id="2.120.10.30">
    <property type="entry name" value="TolB, C-terminal domain"/>
    <property type="match status" value="1"/>
</dbReference>
<dbReference type="InterPro" id="IPR024977">
    <property type="entry name" value="Apc4-like_WD40_dom"/>
</dbReference>
<protein>
    <recommendedName>
        <fullName evidence="2">Anaphase-promoting complex subunit 4-like WD40 domain-containing protein</fullName>
    </recommendedName>
</protein>
<evidence type="ECO:0000313" key="3">
    <source>
        <dbReference type="EMBL" id="KAL2050826.1"/>
    </source>
</evidence>
<name>A0ABR4B1D0_9LECA</name>
<dbReference type="EMBL" id="JBHFEH010000042">
    <property type="protein sequence ID" value="KAL2050826.1"/>
    <property type="molecule type" value="Genomic_DNA"/>
</dbReference>
<dbReference type="InterPro" id="IPR011042">
    <property type="entry name" value="6-blade_b-propeller_TolB-like"/>
</dbReference>
<organism evidence="3 4">
    <name type="scientific">Lepraria finkii</name>
    <dbReference type="NCBI Taxonomy" id="1340010"/>
    <lineage>
        <taxon>Eukaryota</taxon>
        <taxon>Fungi</taxon>
        <taxon>Dikarya</taxon>
        <taxon>Ascomycota</taxon>
        <taxon>Pezizomycotina</taxon>
        <taxon>Lecanoromycetes</taxon>
        <taxon>OSLEUM clade</taxon>
        <taxon>Lecanoromycetidae</taxon>
        <taxon>Lecanorales</taxon>
        <taxon>Lecanorineae</taxon>
        <taxon>Stereocaulaceae</taxon>
        <taxon>Lepraria</taxon>
    </lineage>
</organism>
<evidence type="ECO:0000259" key="2">
    <source>
        <dbReference type="Pfam" id="PF12894"/>
    </source>
</evidence>
<evidence type="ECO:0000256" key="1">
    <source>
        <dbReference type="SAM" id="MobiDB-lite"/>
    </source>
</evidence>
<reference evidence="3 4" key="1">
    <citation type="submission" date="2024-09" db="EMBL/GenBank/DDBJ databases">
        <title>Rethinking Asexuality: The Enigmatic Case of Functional Sexual Genes in Lepraria (Stereocaulaceae).</title>
        <authorList>
            <person name="Doellman M."/>
            <person name="Sun Y."/>
            <person name="Barcenas-Pena A."/>
            <person name="Lumbsch H.T."/>
            <person name="Grewe F."/>
        </authorList>
    </citation>
    <scope>NUCLEOTIDE SEQUENCE [LARGE SCALE GENOMIC DNA]</scope>
    <source>
        <strain evidence="3 4">Grewe 0041</strain>
    </source>
</reference>
<feature type="region of interest" description="Disordered" evidence="1">
    <location>
        <begin position="138"/>
        <end position="157"/>
    </location>
</feature>
<proteinExistence type="predicted"/>
<dbReference type="SUPFAM" id="SSF82171">
    <property type="entry name" value="DPP6 N-terminal domain-like"/>
    <property type="match status" value="1"/>
</dbReference>
<feature type="compositionally biased region" description="Basic and acidic residues" evidence="1">
    <location>
        <begin position="138"/>
        <end position="150"/>
    </location>
</feature>
<dbReference type="Pfam" id="PF12894">
    <property type="entry name" value="ANAPC4_WD40"/>
    <property type="match status" value="1"/>
</dbReference>
<feature type="domain" description="Anaphase-promoting complex subunit 4-like WD40" evidence="2">
    <location>
        <begin position="70"/>
        <end position="137"/>
    </location>
</feature>
<comment type="caution">
    <text evidence="3">The sequence shown here is derived from an EMBL/GenBank/DDBJ whole genome shotgun (WGS) entry which is preliminary data.</text>
</comment>
<sequence>MATANPSQVTPDALVDLLVPKNCKHIVYSCTPIAKSGRHALSSLWIADIGKEHSARQFTSGLFNDISPQWCPLPADRDLIAFVSDRANAGESSAIYLISLHGGEVYPVTKADNKKSIASFKWSPDGHLIAFISPDEKTAEKEAREKETGDAKVYGQD</sequence>